<comment type="caution">
    <text evidence="6">The sequence shown here is derived from an EMBL/GenBank/DDBJ whole genome shotgun (WGS) entry which is preliminary data.</text>
</comment>
<dbReference type="Gene3D" id="1.10.357.10">
    <property type="entry name" value="Tetracycline Repressor, domain 2"/>
    <property type="match status" value="1"/>
</dbReference>
<name>A0AA92X4T9_9GAMM</name>
<reference evidence="6 7" key="1">
    <citation type="submission" date="2018-09" db="EMBL/GenBank/DDBJ databases">
        <title>Draft genome of a novel serratia sp. strain with antifungal activity.</title>
        <authorList>
            <person name="Dichmann S.I."/>
            <person name="Park B.P."/>
            <person name="Pathiraja D."/>
            <person name="Choi I.-G."/>
            <person name="Stougaard P."/>
            <person name="Hennessy R.C."/>
        </authorList>
    </citation>
    <scope>NUCLEOTIDE SEQUENCE [LARGE SCALE GENOMIC DNA]</scope>
    <source>
        <strain evidence="6 7">S40</strain>
    </source>
</reference>
<dbReference type="RefSeq" id="WP_119804357.1">
    <property type="nucleotide sequence ID" value="NZ_QYYG01000002.1"/>
</dbReference>
<dbReference type="PANTHER" id="PTHR30055:SF148">
    <property type="entry name" value="TETR-FAMILY TRANSCRIPTIONAL REGULATOR"/>
    <property type="match status" value="1"/>
</dbReference>
<feature type="DNA-binding region" description="H-T-H motif" evidence="4">
    <location>
        <begin position="47"/>
        <end position="66"/>
    </location>
</feature>
<sequence>MMRATPEEKESLDAVKERTGGRSAKVREAVLQAARQILMEQGANALTHRNVAQLAGVNASTVYRRWPDRARLIADVFKNTAESMVRIPDSGSLSLDLLQFLQMITAMLYSAEGRKLVQGAISATSSGDDMVESAIRDVWEQRFQQAEMIFEQAVLRGEEGYKGQRKGILETLIAPVWFRVLITQEPVDEEYLVANISRILKQMP</sequence>
<evidence type="ECO:0000313" key="6">
    <source>
        <dbReference type="EMBL" id="RJF56119.1"/>
    </source>
</evidence>
<keyword evidence="3" id="KW-0804">Transcription</keyword>
<gene>
    <name evidence="6" type="ORF">D4100_11010</name>
</gene>
<dbReference type="InterPro" id="IPR036271">
    <property type="entry name" value="Tet_transcr_reg_TetR-rel_C_sf"/>
</dbReference>
<dbReference type="InterPro" id="IPR050109">
    <property type="entry name" value="HTH-type_TetR-like_transc_reg"/>
</dbReference>
<dbReference type="AlphaFoldDB" id="A0AA92X4T9"/>
<organism evidence="6 7">
    <name type="scientific">Serratia inhibens</name>
    <dbReference type="NCBI Taxonomy" id="2338073"/>
    <lineage>
        <taxon>Bacteria</taxon>
        <taxon>Pseudomonadati</taxon>
        <taxon>Pseudomonadota</taxon>
        <taxon>Gammaproteobacteria</taxon>
        <taxon>Enterobacterales</taxon>
        <taxon>Yersiniaceae</taxon>
        <taxon>Serratia</taxon>
    </lineage>
</organism>
<evidence type="ECO:0000259" key="5">
    <source>
        <dbReference type="PROSITE" id="PS50977"/>
    </source>
</evidence>
<dbReference type="InterPro" id="IPR001647">
    <property type="entry name" value="HTH_TetR"/>
</dbReference>
<keyword evidence="7" id="KW-1185">Reference proteome</keyword>
<dbReference type="PRINTS" id="PR00455">
    <property type="entry name" value="HTHTETR"/>
</dbReference>
<dbReference type="SUPFAM" id="SSF48498">
    <property type="entry name" value="Tetracyclin repressor-like, C-terminal domain"/>
    <property type="match status" value="1"/>
</dbReference>
<dbReference type="GO" id="GO:0000976">
    <property type="term" value="F:transcription cis-regulatory region binding"/>
    <property type="evidence" value="ECO:0007669"/>
    <property type="project" value="TreeGrafter"/>
</dbReference>
<dbReference type="Pfam" id="PF16859">
    <property type="entry name" value="TetR_C_11"/>
    <property type="match status" value="1"/>
</dbReference>
<proteinExistence type="predicted"/>
<dbReference type="PROSITE" id="PS50977">
    <property type="entry name" value="HTH_TETR_2"/>
    <property type="match status" value="1"/>
</dbReference>
<dbReference type="Proteomes" id="UP000284338">
    <property type="component" value="Unassembled WGS sequence"/>
</dbReference>
<dbReference type="InterPro" id="IPR009057">
    <property type="entry name" value="Homeodomain-like_sf"/>
</dbReference>
<keyword evidence="1" id="KW-0805">Transcription regulation</keyword>
<dbReference type="EMBL" id="QYYG01000002">
    <property type="protein sequence ID" value="RJF56119.1"/>
    <property type="molecule type" value="Genomic_DNA"/>
</dbReference>
<evidence type="ECO:0000256" key="1">
    <source>
        <dbReference type="ARBA" id="ARBA00023015"/>
    </source>
</evidence>
<evidence type="ECO:0000256" key="3">
    <source>
        <dbReference type="ARBA" id="ARBA00023163"/>
    </source>
</evidence>
<dbReference type="PANTHER" id="PTHR30055">
    <property type="entry name" value="HTH-TYPE TRANSCRIPTIONAL REGULATOR RUTR"/>
    <property type="match status" value="1"/>
</dbReference>
<accession>A0AA92X4T9</accession>
<dbReference type="Gene3D" id="1.10.10.60">
    <property type="entry name" value="Homeodomain-like"/>
    <property type="match status" value="1"/>
</dbReference>
<evidence type="ECO:0000256" key="4">
    <source>
        <dbReference type="PROSITE-ProRule" id="PRU00335"/>
    </source>
</evidence>
<protein>
    <submittedName>
        <fullName evidence="6">TetR/AcrR family transcriptional regulator</fullName>
    </submittedName>
</protein>
<evidence type="ECO:0000256" key="2">
    <source>
        <dbReference type="ARBA" id="ARBA00023125"/>
    </source>
</evidence>
<dbReference type="SUPFAM" id="SSF46689">
    <property type="entry name" value="Homeodomain-like"/>
    <property type="match status" value="1"/>
</dbReference>
<feature type="domain" description="HTH tetR-type" evidence="5">
    <location>
        <begin position="24"/>
        <end position="84"/>
    </location>
</feature>
<evidence type="ECO:0000313" key="7">
    <source>
        <dbReference type="Proteomes" id="UP000284338"/>
    </source>
</evidence>
<dbReference type="Pfam" id="PF00440">
    <property type="entry name" value="TetR_N"/>
    <property type="match status" value="1"/>
</dbReference>
<dbReference type="GO" id="GO:0003700">
    <property type="term" value="F:DNA-binding transcription factor activity"/>
    <property type="evidence" value="ECO:0007669"/>
    <property type="project" value="TreeGrafter"/>
</dbReference>
<dbReference type="InterPro" id="IPR011075">
    <property type="entry name" value="TetR_C"/>
</dbReference>
<keyword evidence="2 4" id="KW-0238">DNA-binding</keyword>